<keyword evidence="1" id="KW-1133">Transmembrane helix</keyword>
<feature type="transmembrane region" description="Helical" evidence="1">
    <location>
        <begin position="6"/>
        <end position="25"/>
    </location>
</feature>
<sequence length="141" mass="16353">MELLKRYSISFAIAGLLLYFFTIWVEEKHEGSMPHNLSTKKEEIVSITLKPKRYLEKCIDLSPVQQLEYGFNANGALSFNLHFHEEGEQHYPVKEDSVSELEKTFKAEKRGYYCLMWANPGIEDVKLDYHFKTLNAAAVSE</sequence>
<dbReference type="AlphaFoldDB" id="A0A381PVE6"/>
<evidence type="ECO:0000256" key="1">
    <source>
        <dbReference type="SAM" id="Phobius"/>
    </source>
</evidence>
<dbReference type="EMBL" id="UINC01001108">
    <property type="protein sequence ID" value="SUZ71015.1"/>
    <property type="molecule type" value="Genomic_DNA"/>
</dbReference>
<gene>
    <name evidence="2" type="ORF">METZ01_LOCUS23869</name>
</gene>
<name>A0A381PVE6_9ZZZZ</name>
<organism evidence="2">
    <name type="scientific">marine metagenome</name>
    <dbReference type="NCBI Taxonomy" id="408172"/>
    <lineage>
        <taxon>unclassified sequences</taxon>
        <taxon>metagenomes</taxon>
        <taxon>ecological metagenomes</taxon>
    </lineage>
</organism>
<keyword evidence="1" id="KW-0472">Membrane</keyword>
<evidence type="ECO:0000313" key="2">
    <source>
        <dbReference type="EMBL" id="SUZ71015.1"/>
    </source>
</evidence>
<keyword evidence="1" id="KW-0812">Transmembrane</keyword>
<accession>A0A381PVE6</accession>
<reference evidence="2" key="1">
    <citation type="submission" date="2018-05" db="EMBL/GenBank/DDBJ databases">
        <authorList>
            <person name="Lanie J.A."/>
            <person name="Ng W.-L."/>
            <person name="Kazmierczak K.M."/>
            <person name="Andrzejewski T.M."/>
            <person name="Davidsen T.M."/>
            <person name="Wayne K.J."/>
            <person name="Tettelin H."/>
            <person name="Glass J.I."/>
            <person name="Rusch D."/>
            <person name="Podicherti R."/>
            <person name="Tsui H.-C.T."/>
            <person name="Winkler M.E."/>
        </authorList>
    </citation>
    <scope>NUCLEOTIDE SEQUENCE</scope>
</reference>
<protein>
    <recommendedName>
        <fullName evidence="3">GOLD domain-containing protein</fullName>
    </recommendedName>
</protein>
<proteinExistence type="predicted"/>
<evidence type="ECO:0008006" key="3">
    <source>
        <dbReference type="Google" id="ProtNLM"/>
    </source>
</evidence>